<dbReference type="Gene3D" id="1.20.58.340">
    <property type="entry name" value="Magnesium transport protein CorA, transmembrane region"/>
    <property type="match status" value="1"/>
</dbReference>
<protein>
    <recommendedName>
        <fullName evidence="9">Cora-like Mg2+ transporter protein-domain-containing protein</fullName>
    </recommendedName>
</protein>
<keyword evidence="2 6" id="KW-0812">Transmembrane</keyword>
<keyword evidence="8" id="KW-1185">Reference proteome</keyword>
<sequence length="678" mass="77962">MFNMQSVFPGIARRSTSDLAALERQSRSQFIPMSTLLSADLPEPFQQPGPNATIITGGRHPSEPSIVDFHFPRVQAGNDLVVGRFPIRNVITEGPKALMATERASLNPDLRWVHIPFNSMQYAEATIAAVCKDLHLDPDVVPQVILSDSKWKNRLHRRRLDDGHHATFMQTTCLELKIGTEYLKLLSDNDAKRFHHCGANFVLFMPFLHWGTECVLEWRDKKIETIENSSANVADDCETELRRFYAEMMANQLLSDKPLHIRRTLDQYYYTHIKKTRERDLDQVVAKYGPMAKEKGHRPMIIVDQLWLWILGGNTVISCFDRRWENDNQPRLNVFDNVLWKLIDDKQAKRVQTGFDLAHLIIDGASSYFFTDSGTLPEHLRFHELFRKAIGISREEQTKIFSKLVKLQNKDMTLSKSEQNQLFDLRQEFDLVRDIRDIMDELNMIDQVYIAEIKTLKPLRSMQYNDALFNSERTDVDGNNVSDPQGQRLLWDDRGWFRRTDEYMHTHHAIVSDMVRETEHVYSELKDTIELKQNNASIFEAHATRSESEAIMLFTLVSSIMLPLSFFSSLFGMNVIEISEGSRVSLGVALSYTIPLSFIFTSVFMIVAFKRTLREWSVELLCGKSEPGNSNEAQPAPLKSQISLNCFRKQCNGRQGTVSSSQSEKPNVTARKRVDCNV</sequence>
<dbReference type="GO" id="GO:0016020">
    <property type="term" value="C:membrane"/>
    <property type="evidence" value="ECO:0007669"/>
    <property type="project" value="UniProtKB-SubCell"/>
</dbReference>
<dbReference type="EMBL" id="MU001706">
    <property type="protein sequence ID" value="KAF2452604.1"/>
    <property type="molecule type" value="Genomic_DNA"/>
</dbReference>
<reference evidence="7" key="1">
    <citation type="journal article" date="2020" name="Stud. Mycol.">
        <title>101 Dothideomycetes genomes: a test case for predicting lifestyles and emergence of pathogens.</title>
        <authorList>
            <person name="Haridas S."/>
            <person name="Albert R."/>
            <person name="Binder M."/>
            <person name="Bloem J."/>
            <person name="Labutti K."/>
            <person name="Salamov A."/>
            <person name="Andreopoulos B."/>
            <person name="Baker S."/>
            <person name="Barry K."/>
            <person name="Bills G."/>
            <person name="Bluhm B."/>
            <person name="Cannon C."/>
            <person name="Castanera R."/>
            <person name="Culley D."/>
            <person name="Daum C."/>
            <person name="Ezra D."/>
            <person name="Gonzalez J."/>
            <person name="Henrissat B."/>
            <person name="Kuo A."/>
            <person name="Liang C."/>
            <person name="Lipzen A."/>
            <person name="Lutzoni F."/>
            <person name="Magnuson J."/>
            <person name="Mondo S."/>
            <person name="Nolan M."/>
            <person name="Ohm R."/>
            <person name="Pangilinan J."/>
            <person name="Park H.-J."/>
            <person name="Ramirez L."/>
            <person name="Alfaro M."/>
            <person name="Sun H."/>
            <person name="Tritt A."/>
            <person name="Yoshinaga Y."/>
            <person name="Zwiers L.-H."/>
            <person name="Turgeon B."/>
            <person name="Goodwin S."/>
            <person name="Spatafora J."/>
            <person name="Crous P."/>
            <person name="Grigoriev I."/>
        </authorList>
    </citation>
    <scope>NUCLEOTIDE SEQUENCE</scope>
    <source>
        <strain evidence="7">ATCC 16933</strain>
    </source>
</reference>
<keyword evidence="3 6" id="KW-1133">Transmembrane helix</keyword>
<dbReference type="Pfam" id="PF01544">
    <property type="entry name" value="CorA"/>
    <property type="match status" value="1"/>
</dbReference>
<dbReference type="InterPro" id="IPR050829">
    <property type="entry name" value="CorA_MIT"/>
</dbReference>
<evidence type="ECO:0008006" key="9">
    <source>
        <dbReference type="Google" id="ProtNLM"/>
    </source>
</evidence>
<dbReference type="Proteomes" id="UP000799766">
    <property type="component" value="Unassembled WGS sequence"/>
</dbReference>
<feature type="compositionally biased region" description="Polar residues" evidence="5">
    <location>
        <begin position="654"/>
        <end position="666"/>
    </location>
</feature>
<dbReference type="PANTHER" id="PTHR47685">
    <property type="entry name" value="MAGNESIUM TRANSPORT PROTEIN CORA"/>
    <property type="match status" value="1"/>
</dbReference>
<feature type="transmembrane region" description="Helical" evidence="6">
    <location>
        <begin position="584"/>
        <end position="609"/>
    </location>
</feature>
<dbReference type="AlphaFoldDB" id="A0A6A6NMN6"/>
<dbReference type="InterPro" id="IPR002523">
    <property type="entry name" value="MgTranspt_CorA/ZnTranspt_ZntB"/>
</dbReference>
<dbReference type="InterPro" id="IPR045863">
    <property type="entry name" value="CorA_TM1_TM2"/>
</dbReference>
<accession>A0A6A6NMN6</accession>
<feature type="region of interest" description="Disordered" evidence="5">
    <location>
        <begin position="654"/>
        <end position="678"/>
    </location>
</feature>
<evidence type="ECO:0000256" key="1">
    <source>
        <dbReference type="ARBA" id="ARBA00004141"/>
    </source>
</evidence>
<evidence type="ECO:0000256" key="2">
    <source>
        <dbReference type="ARBA" id="ARBA00022692"/>
    </source>
</evidence>
<dbReference type="GO" id="GO:0046873">
    <property type="term" value="F:metal ion transmembrane transporter activity"/>
    <property type="evidence" value="ECO:0007669"/>
    <property type="project" value="InterPro"/>
</dbReference>
<evidence type="ECO:0000256" key="5">
    <source>
        <dbReference type="SAM" id="MobiDB-lite"/>
    </source>
</evidence>
<proteinExistence type="predicted"/>
<organism evidence="7 8">
    <name type="scientific">Lineolata rhizophorae</name>
    <dbReference type="NCBI Taxonomy" id="578093"/>
    <lineage>
        <taxon>Eukaryota</taxon>
        <taxon>Fungi</taxon>
        <taxon>Dikarya</taxon>
        <taxon>Ascomycota</taxon>
        <taxon>Pezizomycotina</taxon>
        <taxon>Dothideomycetes</taxon>
        <taxon>Dothideomycetes incertae sedis</taxon>
        <taxon>Lineolatales</taxon>
        <taxon>Lineolataceae</taxon>
        <taxon>Lineolata</taxon>
    </lineage>
</organism>
<evidence type="ECO:0000313" key="7">
    <source>
        <dbReference type="EMBL" id="KAF2452604.1"/>
    </source>
</evidence>
<evidence type="ECO:0000256" key="6">
    <source>
        <dbReference type="SAM" id="Phobius"/>
    </source>
</evidence>
<feature type="transmembrane region" description="Helical" evidence="6">
    <location>
        <begin position="550"/>
        <end position="572"/>
    </location>
</feature>
<name>A0A6A6NMN6_9PEZI</name>
<keyword evidence="4 6" id="KW-0472">Membrane</keyword>
<gene>
    <name evidence="7" type="ORF">BDY21DRAFT_358573</name>
</gene>
<dbReference type="SUPFAM" id="SSF144083">
    <property type="entry name" value="Magnesium transport protein CorA, transmembrane region"/>
    <property type="match status" value="1"/>
</dbReference>
<comment type="subcellular location">
    <subcellularLocation>
        <location evidence="1">Membrane</location>
        <topology evidence="1">Multi-pass membrane protein</topology>
    </subcellularLocation>
</comment>
<dbReference type="OrthoDB" id="341259at2759"/>
<dbReference type="PANTHER" id="PTHR47685:SF1">
    <property type="entry name" value="MAGNESIUM TRANSPORT PROTEIN CORA"/>
    <property type="match status" value="1"/>
</dbReference>
<evidence type="ECO:0000313" key="8">
    <source>
        <dbReference type="Proteomes" id="UP000799766"/>
    </source>
</evidence>
<evidence type="ECO:0000256" key="4">
    <source>
        <dbReference type="ARBA" id="ARBA00023136"/>
    </source>
</evidence>
<evidence type="ECO:0000256" key="3">
    <source>
        <dbReference type="ARBA" id="ARBA00022989"/>
    </source>
</evidence>